<comment type="caution">
    <text evidence="1">The sequence shown here is derived from an EMBL/GenBank/DDBJ whole genome shotgun (WGS) entry which is preliminary data.</text>
</comment>
<name>A0A6D2JXY1_9BRAS</name>
<accession>A0A6D2JXY1</accession>
<gene>
    <name evidence="1" type="ORF">MERR_LOCUS29241</name>
</gene>
<dbReference type="Proteomes" id="UP000467841">
    <property type="component" value="Unassembled WGS sequence"/>
</dbReference>
<evidence type="ECO:0000313" key="1">
    <source>
        <dbReference type="EMBL" id="CAA7042006.1"/>
    </source>
</evidence>
<sequence>MMKVLIQMRQWLNKEMRMLMMEMMLLRMQVMVVMTTGLAVGRDADNRMYPIAWALLEVRIKTLGVVY</sequence>
<keyword evidence="2" id="KW-1185">Reference proteome</keyword>
<dbReference type="EMBL" id="CACVBM020001260">
    <property type="protein sequence ID" value="CAA7042006.1"/>
    <property type="molecule type" value="Genomic_DNA"/>
</dbReference>
<organism evidence="1 2">
    <name type="scientific">Microthlaspi erraticum</name>
    <dbReference type="NCBI Taxonomy" id="1685480"/>
    <lineage>
        <taxon>Eukaryota</taxon>
        <taxon>Viridiplantae</taxon>
        <taxon>Streptophyta</taxon>
        <taxon>Embryophyta</taxon>
        <taxon>Tracheophyta</taxon>
        <taxon>Spermatophyta</taxon>
        <taxon>Magnoliopsida</taxon>
        <taxon>eudicotyledons</taxon>
        <taxon>Gunneridae</taxon>
        <taxon>Pentapetalae</taxon>
        <taxon>rosids</taxon>
        <taxon>malvids</taxon>
        <taxon>Brassicales</taxon>
        <taxon>Brassicaceae</taxon>
        <taxon>Coluteocarpeae</taxon>
        <taxon>Microthlaspi</taxon>
    </lineage>
</organism>
<proteinExistence type="predicted"/>
<protein>
    <submittedName>
        <fullName evidence="1">Uncharacterized protein</fullName>
    </submittedName>
</protein>
<evidence type="ECO:0000313" key="2">
    <source>
        <dbReference type="Proteomes" id="UP000467841"/>
    </source>
</evidence>
<dbReference type="AlphaFoldDB" id="A0A6D2JXY1"/>
<reference evidence="1" key="1">
    <citation type="submission" date="2020-01" db="EMBL/GenBank/DDBJ databases">
        <authorList>
            <person name="Mishra B."/>
        </authorList>
    </citation>
    <scope>NUCLEOTIDE SEQUENCE [LARGE SCALE GENOMIC DNA]</scope>
</reference>